<sequence length="88" mass="10306">MNDELYLNERVQVIATFADGLDLCVPRRIRRSNGKEIAVTELGLRHPVMKGRRLIHVFEVTDGGSDYRLEFDAERLTWMLTREADHYE</sequence>
<accession>R4PXY4</accession>
<keyword evidence="2" id="KW-1185">Reference proteome</keyword>
<dbReference type="HOGENOM" id="CLU_2463367_0_0_0"/>
<dbReference type="RefSeq" id="WP_015641521.1">
    <property type="nucleotide sequence ID" value="NC_021219.1"/>
</dbReference>
<dbReference type="STRING" id="1332188.L336_0363"/>
<name>R4PXY4_9BACT</name>
<dbReference type="OrthoDB" id="9799791at2"/>
<evidence type="ECO:0000313" key="1">
    <source>
        <dbReference type="EMBL" id="AGL62071.1"/>
    </source>
</evidence>
<dbReference type="KEGG" id="saal:L336_0363"/>
<organism evidence="1 2">
    <name type="scientific">Candidatus Saccharimonas aalborgensis</name>
    <dbReference type="NCBI Taxonomy" id="1332188"/>
    <lineage>
        <taxon>Bacteria</taxon>
        <taxon>Candidatus Saccharimonadota</taxon>
        <taxon>Candidatus Saccharimonadia</taxon>
        <taxon>Candidatus Saccharimonadales</taxon>
        <taxon>Candidatus Saccharimonadaceae</taxon>
        <taxon>Candidatus Saccharimonas</taxon>
    </lineage>
</organism>
<protein>
    <submittedName>
        <fullName evidence="1">Uncharacterized protein</fullName>
    </submittedName>
</protein>
<dbReference type="Proteomes" id="UP000013893">
    <property type="component" value="Chromosome"/>
</dbReference>
<proteinExistence type="predicted"/>
<dbReference type="EMBL" id="CP005957">
    <property type="protein sequence ID" value="AGL62071.1"/>
    <property type="molecule type" value="Genomic_DNA"/>
</dbReference>
<dbReference type="AlphaFoldDB" id="R4PXY4"/>
<reference evidence="1 2" key="1">
    <citation type="journal article" date="2013" name="Nat. Biotechnol.">
        <title>Genome sequences of rare, uncultured bacteria obtained by differential coverage binning of multiple metagenomes.</title>
        <authorList>
            <person name="Albertsen M."/>
            <person name="Hugenholtz P."/>
            <person name="Skarshewski A."/>
            <person name="Nielsen K.L."/>
            <person name="Tyson G.W."/>
            <person name="Nielsen P.H."/>
        </authorList>
    </citation>
    <scope>NUCLEOTIDE SEQUENCE [LARGE SCALE GENOMIC DNA]</scope>
    <source>
        <strain evidence="1">TM71</strain>
    </source>
</reference>
<gene>
    <name evidence="1" type="ORF">L336_0363</name>
</gene>
<evidence type="ECO:0000313" key="2">
    <source>
        <dbReference type="Proteomes" id="UP000013893"/>
    </source>
</evidence>